<proteinExistence type="predicted"/>
<protein>
    <recommendedName>
        <fullName evidence="3">Late embryogenesis abundant protein LEA-2 subgroup domain-containing protein</fullName>
    </recommendedName>
</protein>
<dbReference type="RefSeq" id="WP_128769029.1">
    <property type="nucleotide sequence ID" value="NZ_RXOC01000004.1"/>
</dbReference>
<dbReference type="PROSITE" id="PS51257">
    <property type="entry name" value="PROKAR_LIPOPROTEIN"/>
    <property type="match status" value="1"/>
</dbReference>
<comment type="caution">
    <text evidence="1">The sequence shown here is derived from an EMBL/GenBank/DDBJ whole genome shotgun (WGS) entry which is preliminary data.</text>
</comment>
<reference evidence="1 2" key="1">
    <citation type="submission" date="2018-12" db="EMBL/GenBank/DDBJ databases">
        <title>The Draft Genome Sequence of the Soil Bacterium Pedobacter tournemirensis R1.</title>
        <authorList>
            <person name="He J."/>
        </authorList>
    </citation>
    <scope>NUCLEOTIDE SEQUENCE [LARGE SCALE GENOMIC DNA]</scope>
    <source>
        <strain evidence="1 2">R1</strain>
    </source>
</reference>
<name>A0A4Q0MC09_9SPHI</name>
<organism evidence="1 2">
    <name type="scientific">Arcticibacter tournemirensis</name>
    <dbReference type="NCBI Taxonomy" id="699437"/>
    <lineage>
        <taxon>Bacteria</taxon>
        <taxon>Pseudomonadati</taxon>
        <taxon>Bacteroidota</taxon>
        <taxon>Sphingobacteriia</taxon>
        <taxon>Sphingobacteriales</taxon>
        <taxon>Sphingobacteriaceae</taxon>
        <taxon>Arcticibacter</taxon>
    </lineage>
</organism>
<dbReference type="Gene3D" id="2.60.40.1820">
    <property type="match status" value="1"/>
</dbReference>
<dbReference type="AlphaFoldDB" id="A0A4Q0MC09"/>
<evidence type="ECO:0000313" key="1">
    <source>
        <dbReference type="EMBL" id="RXF70724.1"/>
    </source>
</evidence>
<accession>A0A4Q0MC09</accession>
<gene>
    <name evidence="1" type="ORF">EKH83_08790</name>
</gene>
<evidence type="ECO:0000313" key="2">
    <source>
        <dbReference type="Proteomes" id="UP000290848"/>
    </source>
</evidence>
<dbReference type="SUPFAM" id="SSF117070">
    <property type="entry name" value="LEA14-like"/>
    <property type="match status" value="1"/>
</dbReference>
<dbReference type="Proteomes" id="UP000290848">
    <property type="component" value="Unassembled WGS sequence"/>
</dbReference>
<evidence type="ECO:0008006" key="3">
    <source>
        <dbReference type="Google" id="ProtNLM"/>
    </source>
</evidence>
<sequence length="201" mass="22282">MKKILFFALLSLSVAGCGINNQIERAKAFEKCRYEITSADSIYIADMNVMQVVNSKSFDILRTPRLALALLRKDVPLEGRLNLQIKNPSAALAAINQFEYKILIKNHELAGGLIDRAIKVEPNGGTTLVPIRISTNIYKALSDSKAQQDIMDFLSAAGDEKSDKKSILTIKIKPTIGVGNKMIKYPGYITIDKEITRKILL</sequence>
<dbReference type="EMBL" id="RXOC01000004">
    <property type="protein sequence ID" value="RXF70724.1"/>
    <property type="molecule type" value="Genomic_DNA"/>
</dbReference>